<reference evidence="2" key="2">
    <citation type="submission" date="2021-04" db="EMBL/GenBank/DDBJ databases">
        <authorList>
            <person name="Gilroy R."/>
        </authorList>
    </citation>
    <scope>NUCLEOTIDE SEQUENCE</scope>
    <source>
        <strain evidence="2">CHK173-259</strain>
    </source>
</reference>
<accession>A0A9D1QSC0</accession>
<proteinExistence type="predicted"/>
<protein>
    <submittedName>
        <fullName evidence="2">Phosphotransferase</fullName>
    </submittedName>
</protein>
<dbReference type="AlphaFoldDB" id="A0A9D1QSC0"/>
<evidence type="ECO:0000313" key="2">
    <source>
        <dbReference type="EMBL" id="HIW72422.1"/>
    </source>
</evidence>
<name>A0A9D1QSC0_9LACO</name>
<organism evidence="2 3">
    <name type="scientific">Candidatus Levilactobacillus faecigallinarum</name>
    <dbReference type="NCBI Taxonomy" id="2838638"/>
    <lineage>
        <taxon>Bacteria</taxon>
        <taxon>Bacillati</taxon>
        <taxon>Bacillota</taxon>
        <taxon>Bacilli</taxon>
        <taxon>Lactobacillales</taxon>
        <taxon>Lactobacillaceae</taxon>
        <taxon>Levilactobacillus</taxon>
    </lineage>
</organism>
<dbReference type="SUPFAM" id="SSF56112">
    <property type="entry name" value="Protein kinase-like (PK-like)"/>
    <property type="match status" value="1"/>
</dbReference>
<sequence length="274" mass="31523">MALVSQGQLEKLIGGRLTAVRHESANQTWVGYGAPNRRPVFVKVFPKDRAAKFVTERLVTQQLGNRLLASYECSNADILVLSDCAPRDVVQITPVVAQAMGRCLAEFHQRIRPFPEIKRQRFDFDQAERAIQRLKKPQVQHQLTDLLRKFAPFRQQITREVAETPLVVTHGDVGQRNFKIVAGRLTLIDYERCKLGLPDQDFVKLFYQDFQCQRVLQRAFLTGYTAIRSRPQLTVKTQQFLIFLTAIGIFNYLDQFSDVAFERCVHRMLATLDP</sequence>
<gene>
    <name evidence="2" type="ORF">H9875_07335</name>
</gene>
<evidence type="ECO:0000259" key="1">
    <source>
        <dbReference type="Pfam" id="PF01636"/>
    </source>
</evidence>
<dbReference type="Gene3D" id="3.90.1200.10">
    <property type="match status" value="1"/>
</dbReference>
<dbReference type="Proteomes" id="UP000886822">
    <property type="component" value="Unassembled WGS sequence"/>
</dbReference>
<evidence type="ECO:0000313" key="3">
    <source>
        <dbReference type="Proteomes" id="UP000886822"/>
    </source>
</evidence>
<feature type="domain" description="Aminoglycoside phosphotransferase" evidence="1">
    <location>
        <begin position="90"/>
        <end position="224"/>
    </location>
</feature>
<dbReference type="Pfam" id="PF01636">
    <property type="entry name" value="APH"/>
    <property type="match status" value="1"/>
</dbReference>
<comment type="caution">
    <text evidence="2">The sequence shown here is derived from an EMBL/GenBank/DDBJ whole genome shotgun (WGS) entry which is preliminary data.</text>
</comment>
<reference evidence="2" key="1">
    <citation type="journal article" date="2021" name="PeerJ">
        <title>Extensive microbial diversity within the chicken gut microbiome revealed by metagenomics and culture.</title>
        <authorList>
            <person name="Gilroy R."/>
            <person name="Ravi A."/>
            <person name="Getino M."/>
            <person name="Pursley I."/>
            <person name="Horton D.L."/>
            <person name="Alikhan N.F."/>
            <person name="Baker D."/>
            <person name="Gharbi K."/>
            <person name="Hall N."/>
            <person name="Watson M."/>
            <person name="Adriaenssens E.M."/>
            <person name="Foster-Nyarko E."/>
            <person name="Jarju S."/>
            <person name="Secka A."/>
            <person name="Antonio M."/>
            <person name="Oren A."/>
            <person name="Chaudhuri R.R."/>
            <person name="La Ragione R."/>
            <person name="Hildebrand F."/>
            <person name="Pallen M.J."/>
        </authorList>
    </citation>
    <scope>NUCLEOTIDE SEQUENCE</scope>
    <source>
        <strain evidence="2">CHK173-259</strain>
    </source>
</reference>
<dbReference type="EMBL" id="DXGJ01000058">
    <property type="protein sequence ID" value="HIW72422.1"/>
    <property type="molecule type" value="Genomic_DNA"/>
</dbReference>
<dbReference type="InterPro" id="IPR002575">
    <property type="entry name" value="Aminoglycoside_PTrfase"/>
</dbReference>
<dbReference type="InterPro" id="IPR011009">
    <property type="entry name" value="Kinase-like_dom_sf"/>
</dbReference>